<dbReference type="Proteomes" id="UP000095200">
    <property type="component" value="Unassembled WGS sequence"/>
</dbReference>
<reference evidence="2" key="1">
    <citation type="submission" date="2016-06" db="EMBL/GenBank/DDBJ databases">
        <title>Draft genome sequence of Desulfoplanes formicivorans strain Pf12B.</title>
        <authorList>
            <person name="Watanabe M."/>
            <person name="Kojima H."/>
            <person name="Fukui M."/>
        </authorList>
    </citation>
    <scope>NUCLEOTIDE SEQUENCE [LARGE SCALE GENOMIC DNA]</scope>
    <source>
        <strain evidence="2">Pf12B</strain>
    </source>
</reference>
<sequence>MFKGSAVTLGAGDPYFCTWNERNSQSFVPKPSPRLFHRLEEHVLERIIRACDRFFAVAIFACGWVIKADDSPYR</sequence>
<proteinExistence type="predicted"/>
<dbReference type="RefSeq" id="WP_069858254.1">
    <property type="nucleotide sequence ID" value="NZ_BDFE01000015.1"/>
</dbReference>
<dbReference type="AlphaFoldDB" id="A0A194AGZ8"/>
<keyword evidence="2" id="KW-1185">Reference proteome</keyword>
<accession>A0A194AGZ8</accession>
<organism evidence="1 2">
    <name type="scientific">Desulfoplanes formicivorans</name>
    <dbReference type="NCBI Taxonomy" id="1592317"/>
    <lineage>
        <taxon>Bacteria</taxon>
        <taxon>Pseudomonadati</taxon>
        <taxon>Thermodesulfobacteriota</taxon>
        <taxon>Desulfovibrionia</taxon>
        <taxon>Desulfovibrionales</taxon>
        <taxon>Desulfoplanaceae</taxon>
        <taxon>Desulfoplanes</taxon>
    </lineage>
</organism>
<protein>
    <submittedName>
        <fullName evidence="1">Uncharacterized protein</fullName>
    </submittedName>
</protein>
<name>A0A194AGZ8_9BACT</name>
<gene>
    <name evidence="1" type="ORF">DPF_1317</name>
</gene>
<evidence type="ECO:0000313" key="2">
    <source>
        <dbReference type="Proteomes" id="UP000095200"/>
    </source>
</evidence>
<dbReference type="EMBL" id="BDFE01000015">
    <property type="protein sequence ID" value="GAU08603.1"/>
    <property type="molecule type" value="Genomic_DNA"/>
</dbReference>
<evidence type="ECO:0000313" key="1">
    <source>
        <dbReference type="EMBL" id="GAU08603.1"/>
    </source>
</evidence>
<comment type="caution">
    <text evidence="1">The sequence shown here is derived from an EMBL/GenBank/DDBJ whole genome shotgun (WGS) entry which is preliminary data.</text>
</comment>